<dbReference type="GO" id="GO:0030247">
    <property type="term" value="F:polysaccharide binding"/>
    <property type="evidence" value="ECO:0007669"/>
    <property type="project" value="InterPro"/>
</dbReference>
<protein>
    <recommendedName>
        <fullName evidence="2">Surface glycan-binding protein B xyloglucan binding domain-containing protein</fullName>
    </recommendedName>
</protein>
<dbReference type="STRING" id="1465490.SAMN05444277_103155"/>
<keyword evidence="4" id="KW-1185">Reference proteome</keyword>
<dbReference type="CDD" id="cd00102">
    <property type="entry name" value="IPT"/>
    <property type="match status" value="1"/>
</dbReference>
<sequence length="381" mass="41893">MKLTKNISLILLMLAMTTFMFVSCKKDSSSGATPVVNYIRITSPASSDSLLAGAGQGQLIAIVGDNLQNAREVWFNNQQARLTPTYISKTSILASVPSNIPDSITNTITIIFKNGYRLEYPFEVQISKPYINSMVCEFVNEGNVATVLGNYFYEPLTVTFTGGATAELVSVEDDQLQFKVPANAQPGPITITTNFGETKSDFWFRDTRNIFIGSDPFEGWNNASLVVTNPGPGDPPKINGNYFRIKGAIGAWSWNELADGDAGSMPSYSKNIPDDAILHPEKYYLKFEINTMKPYNNSMITINAGGQVVQDTKGYKWAPPYDSKGAWQTVVIPYDEVVATYSVAPVVNPNGYWAMVLLQGPGDLDADMSFDNFRVVPKIDQ</sequence>
<evidence type="ECO:0000259" key="2">
    <source>
        <dbReference type="Pfam" id="PF18329"/>
    </source>
</evidence>
<dbReference type="Gene3D" id="2.60.40.10">
    <property type="entry name" value="Immunoglobulins"/>
    <property type="match status" value="2"/>
</dbReference>
<feature type="chain" id="PRO_5011768223" description="Surface glycan-binding protein B xyloglucan binding domain-containing protein" evidence="1">
    <location>
        <begin position="22"/>
        <end position="381"/>
    </location>
</feature>
<name>A0A1I5U9P4_9BACT</name>
<dbReference type="Proteomes" id="UP000199031">
    <property type="component" value="Unassembled WGS sequence"/>
</dbReference>
<keyword evidence="1" id="KW-0732">Signal</keyword>
<gene>
    <name evidence="3" type="ORF">SAMN05444277_103155</name>
</gene>
<feature type="signal peptide" evidence="1">
    <location>
        <begin position="1"/>
        <end position="21"/>
    </location>
</feature>
<dbReference type="SUPFAM" id="SSF81296">
    <property type="entry name" value="E set domains"/>
    <property type="match status" value="2"/>
</dbReference>
<dbReference type="PROSITE" id="PS51257">
    <property type="entry name" value="PROKAR_LIPOPROTEIN"/>
    <property type="match status" value="1"/>
</dbReference>
<reference evidence="3 4" key="1">
    <citation type="submission" date="2016-10" db="EMBL/GenBank/DDBJ databases">
        <authorList>
            <person name="de Groot N.N."/>
        </authorList>
    </citation>
    <scope>NUCLEOTIDE SEQUENCE [LARGE SCALE GENOMIC DNA]</scope>
    <source>
        <strain evidence="3 4">DSM 28286</strain>
    </source>
</reference>
<dbReference type="Pfam" id="PF18329">
    <property type="entry name" value="SGBP_B_XBD"/>
    <property type="match status" value="1"/>
</dbReference>
<dbReference type="EMBL" id="FOXQ01000003">
    <property type="protein sequence ID" value="SFP91962.1"/>
    <property type="molecule type" value="Genomic_DNA"/>
</dbReference>
<evidence type="ECO:0000313" key="4">
    <source>
        <dbReference type="Proteomes" id="UP000199031"/>
    </source>
</evidence>
<dbReference type="InterPro" id="IPR014756">
    <property type="entry name" value="Ig_E-set"/>
</dbReference>
<dbReference type="RefSeq" id="WP_090656679.1">
    <property type="nucleotide sequence ID" value="NZ_FOXQ01000003.1"/>
</dbReference>
<accession>A0A1I5U9P4</accession>
<organism evidence="3 4">
    <name type="scientific">Parafilimonas terrae</name>
    <dbReference type="NCBI Taxonomy" id="1465490"/>
    <lineage>
        <taxon>Bacteria</taxon>
        <taxon>Pseudomonadati</taxon>
        <taxon>Bacteroidota</taxon>
        <taxon>Chitinophagia</taxon>
        <taxon>Chitinophagales</taxon>
        <taxon>Chitinophagaceae</taxon>
        <taxon>Parafilimonas</taxon>
    </lineage>
</organism>
<proteinExistence type="predicted"/>
<dbReference type="InterPro" id="IPR013783">
    <property type="entry name" value="Ig-like_fold"/>
</dbReference>
<feature type="domain" description="Surface glycan-binding protein B xyloglucan binding" evidence="2">
    <location>
        <begin position="204"/>
        <end position="377"/>
    </location>
</feature>
<dbReference type="InterPro" id="IPR040475">
    <property type="entry name" value="SGBP_B_XBD"/>
</dbReference>
<evidence type="ECO:0000256" key="1">
    <source>
        <dbReference type="SAM" id="SignalP"/>
    </source>
</evidence>
<dbReference type="AlphaFoldDB" id="A0A1I5U9P4"/>
<dbReference type="OrthoDB" id="660167at2"/>
<evidence type="ECO:0000313" key="3">
    <source>
        <dbReference type="EMBL" id="SFP91962.1"/>
    </source>
</evidence>